<comment type="caution">
    <text evidence="1">The sequence shown here is derived from an EMBL/GenBank/DDBJ whole genome shotgun (WGS) entry which is preliminary data.</text>
</comment>
<proteinExistence type="predicted"/>
<accession>A0ACC0JI52</accession>
<reference evidence="1 2" key="1">
    <citation type="journal article" date="2022" name="Genome Biol. Evol.">
        <title>The Spruce Budworm Genome: Reconstructing the Evolutionary History of Antifreeze Proteins.</title>
        <authorList>
            <person name="Beliveau C."/>
            <person name="Gagne P."/>
            <person name="Picq S."/>
            <person name="Vernygora O."/>
            <person name="Keeling C.I."/>
            <person name="Pinkney K."/>
            <person name="Doucet D."/>
            <person name="Wen F."/>
            <person name="Johnston J.S."/>
            <person name="Maaroufi H."/>
            <person name="Boyle B."/>
            <person name="Laroche J."/>
            <person name="Dewar K."/>
            <person name="Juretic N."/>
            <person name="Blackburn G."/>
            <person name="Nisole A."/>
            <person name="Brunet B."/>
            <person name="Brandao M."/>
            <person name="Lumley L."/>
            <person name="Duan J."/>
            <person name="Quan G."/>
            <person name="Lucarotti C.J."/>
            <person name="Roe A.D."/>
            <person name="Sperling F.A.H."/>
            <person name="Levesque R.C."/>
            <person name="Cusson M."/>
        </authorList>
    </citation>
    <scope>NUCLEOTIDE SEQUENCE [LARGE SCALE GENOMIC DNA]</scope>
    <source>
        <strain evidence="1">Glfc:IPQL:Cfum</strain>
    </source>
</reference>
<keyword evidence="2" id="KW-1185">Reference proteome</keyword>
<protein>
    <submittedName>
        <fullName evidence="1">Uncharacterized protein</fullName>
    </submittedName>
</protein>
<dbReference type="Proteomes" id="UP001064048">
    <property type="component" value="Chromosome 22"/>
</dbReference>
<feature type="non-terminal residue" evidence="1">
    <location>
        <position position="190"/>
    </location>
</feature>
<sequence>METRKEMPPKDGPGPRGVPDCYYTSRVLDSTARYVRFVRKLRALEEEQRKGNETKHKELTDKHSKCVHVLPCIVKLRAKECEEVQLYQMKEKAARRAAEKEFDKMWNARLQTARERDEMIKERKETVARHAAEAKLIGDTWDSLAGQGLAAQLAKEELRKRKELKQRLAEQDDYHRQLFGQLQQLAAHKD</sequence>
<dbReference type="EMBL" id="CM046122">
    <property type="protein sequence ID" value="KAI8423787.1"/>
    <property type="molecule type" value="Genomic_DNA"/>
</dbReference>
<organism evidence="1 2">
    <name type="scientific">Choristoneura fumiferana</name>
    <name type="common">Spruce budworm moth</name>
    <name type="synonym">Archips fumiferana</name>
    <dbReference type="NCBI Taxonomy" id="7141"/>
    <lineage>
        <taxon>Eukaryota</taxon>
        <taxon>Metazoa</taxon>
        <taxon>Ecdysozoa</taxon>
        <taxon>Arthropoda</taxon>
        <taxon>Hexapoda</taxon>
        <taxon>Insecta</taxon>
        <taxon>Pterygota</taxon>
        <taxon>Neoptera</taxon>
        <taxon>Endopterygota</taxon>
        <taxon>Lepidoptera</taxon>
        <taxon>Glossata</taxon>
        <taxon>Ditrysia</taxon>
        <taxon>Tortricoidea</taxon>
        <taxon>Tortricidae</taxon>
        <taxon>Tortricinae</taxon>
        <taxon>Choristoneura</taxon>
    </lineage>
</organism>
<evidence type="ECO:0000313" key="1">
    <source>
        <dbReference type="EMBL" id="KAI8423787.1"/>
    </source>
</evidence>
<name>A0ACC0JI52_CHOFU</name>
<gene>
    <name evidence="1" type="ORF">MSG28_012806</name>
</gene>
<evidence type="ECO:0000313" key="2">
    <source>
        <dbReference type="Proteomes" id="UP001064048"/>
    </source>
</evidence>